<dbReference type="Proteomes" id="UP001049176">
    <property type="component" value="Chromosome 9"/>
</dbReference>
<gene>
    <name evidence="2" type="ORF">E1B28_013174</name>
</gene>
<evidence type="ECO:0000313" key="3">
    <source>
        <dbReference type="Proteomes" id="UP001049176"/>
    </source>
</evidence>
<dbReference type="KEGG" id="more:E1B28_013174"/>
<organism evidence="2 3">
    <name type="scientific">Marasmius oreades</name>
    <name type="common">fairy-ring Marasmius</name>
    <dbReference type="NCBI Taxonomy" id="181124"/>
    <lineage>
        <taxon>Eukaryota</taxon>
        <taxon>Fungi</taxon>
        <taxon>Dikarya</taxon>
        <taxon>Basidiomycota</taxon>
        <taxon>Agaricomycotina</taxon>
        <taxon>Agaricomycetes</taxon>
        <taxon>Agaricomycetidae</taxon>
        <taxon>Agaricales</taxon>
        <taxon>Marasmiineae</taxon>
        <taxon>Marasmiaceae</taxon>
        <taxon>Marasmius</taxon>
    </lineage>
</organism>
<feature type="region of interest" description="Disordered" evidence="1">
    <location>
        <begin position="1"/>
        <end position="26"/>
    </location>
</feature>
<evidence type="ECO:0000313" key="2">
    <source>
        <dbReference type="EMBL" id="KAG7087193.1"/>
    </source>
</evidence>
<sequence>MKPHVLSSTPSRSRRPNTDPNPGIDRHGIVGFALRVAVDVPTPQPRSKWRGTIPGRNTRNRRTSYVFRAFCSFSQNIGNSKLNSGAGQSWGVGFVIVLLSLPLSLSL</sequence>
<name>A0A9P7RQF6_9AGAR</name>
<protein>
    <submittedName>
        <fullName evidence="2">Uncharacterized protein</fullName>
    </submittedName>
</protein>
<dbReference type="EMBL" id="CM032189">
    <property type="protein sequence ID" value="KAG7087193.1"/>
    <property type="molecule type" value="Genomic_DNA"/>
</dbReference>
<keyword evidence="3" id="KW-1185">Reference proteome</keyword>
<proteinExistence type="predicted"/>
<reference evidence="2" key="1">
    <citation type="journal article" date="2021" name="Genome Biol. Evol.">
        <title>The assembled and annotated genome of the fairy-ring fungus Marasmius oreades.</title>
        <authorList>
            <person name="Hiltunen M."/>
            <person name="Ament-Velasquez S.L."/>
            <person name="Johannesson H."/>
        </authorList>
    </citation>
    <scope>NUCLEOTIDE SEQUENCE</scope>
    <source>
        <strain evidence="2">03SP1</strain>
    </source>
</reference>
<dbReference type="GeneID" id="66082249"/>
<accession>A0A9P7RQF6</accession>
<evidence type="ECO:0000256" key="1">
    <source>
        <dbReference type="SAM" id="MobiDB-lite"/>
    </source>
</evidence>
<dbReference type="RefSeq" id="XP_043003664.1">
    <property type="nucleotide sequence ID" value="XM_043158320.1"/>
</dbReference>
<comment type="caution">
    <text evidence="2">The sequence shown here is derived from an EMBL/GenBank/DDBJ whole genome shotgun (WGS) entry which is preliminary data.</text>
</comment>
<dbReference type="AlphaFoldDB" id="A0A9P7RQF6"/>